<keyword evidence="2" id="KW-0472">Membrane</keyword>
<feature type="domain" description="CHAT" evidence="4">
    <location>
        <begin position="607"/>
        <end position="885"/>
    </location>
</feature>
<gene>
    <name evidence="5" type="ORF">AAG747_05260</name>
</gene>
<evidence type="ECO:0000259" key="4">
    <source>
        <dbReference type="Pfam" id="PF12770"/>
    </source>
</evidence>
<reference evidence="5 6" key="1">
    <citation type="submission" date="2024-04" db="EMBL/GenBank/DDBJ databases">
        <title>Novel genus in family Flammeovirgaceae.</title>
        <authorList>
            <person name="Nguyen T.H."/>
            <person name="Vuong T.Q."/>
            <person name="Le H."/>
            <person name="Kim S.-G."/>
        </authorList>
    </citation>
    <scope>NUCLEOTIDE SEQUENCE [LARGE SCALE GENOMIC DNA]</scope>
    <source>
        <strain evidence="5 6">JCM 23209</strain>
    </source>
</reference>
<dbReference type="InterPro" id="IPR011990">
    <property type="entry name" value="TPR-like_helical_dom_sf"/>
</dbReference>
<evidence type="ECO:0000313" key="5">
    <source>
        <dbReference type="EMBL" id="MEN7547305.1"/>
    </source>
</evidence>
<keyword evidence="6" id="KW-1185">Reference proteome</keyword>
<organism evidence="5 6">
    <name type="scientific">Rapidithrix thailandica</name>
    <dbReference type="NCBI Taxonomy" id="413964"/>
    <lineage>
        <taxon>Bacteria</taxon>
        <taxon>Pseudomonadati</taxon>
        <taxon>Bacteroidota</taxon>
        <taxon>Cytophagia</taxon>
        <taxon>Cytophagales</taxon>
        <taxon>Flammeovirgaceae</taxon>
        <taxon>Rapidithrix</taxon>
    </lineage>
</organism>
<dbReference type="Pfam" id="PF13424">
    <property type="entry name" value="TPR_12"/>
    <property type="match status" value="1"/>
</dbReference>
<dbReference type="Proteomes" id="UP001403385">
    <property type="component" value="Unassembled WGS sequence"/>
</dbReference>
<dbReference type="SMART" id="SM00028">
    <property type="entry name" value="TPR"/>
    <property type="match status" value="7"/>
</dbReference>
<accession>A0AAW9S4G8</accession>
<sequence length="923" mass="107306">MRIILPYLLLFFTFQGLAQKVDQAEKYYQLGNEYFDKFTSEDDSIALEYLRKATQLSVRANQKGLIYYQAYFVMGVIEMARYNYPEALLKFHHALTVKNDTLNDSVFVFRIYKTLAETEWYLDKYDSAIYYYSKAQPYISENIEDIYLAKYYNGYGNLLNNIGDYHAALAYFRKAEQLSNDLNSLNTLRLKNNIAHTLLKLNQFNPAIKIFTQLINKTESLKNKDWELYISLITNVSYSYLNVHKYDSALQYLHKANSFTFSENQRYLSRFYRMYAKAYQGIGNVQLAETYFEKAIAINQKYLDYPNQILPICYLELGKLFWDSDPRKALDYFERAAFFQDQSVTNGRRNLSPLTVEVLQAKGKGFNKIYVETQEVAELEQAMDVYLQAVEVADTVRKRLTFEKTKFFYSENQYPVYQEALYTANLLFEHSGKQEDLIRALQVSEKSKAAVLEEVVESSKVKYFTDIPQELIEKERYVKYQIASLTNRLEAATTKEAYNAIEKKLRAKEVALNEVISGFEKYPQYYNLKYYRKDLDVAEIQALAKEHNTALLEYFISEDQLYIFLVKENVLKLCTQVITPEFHQATQLIKKVLQTDRYQDSEKAFQKAIETVYRYVYQPCAAYLEGETRLTIVPDGDLNYIPFEILTEDHRQETFLLRKYAISYAYSLKLWMESLKQQKKNNSQVLAFAPFAGEHESTFRDDGFMPLKSSAQEVAEIGSMFLTGEAATKQEFVNQANRYGVIHLATHAQASDKSPEKSFIAFYPQDTSYHYKLYTHELYNLNLAQVDLVVLSACETGTGLLKKGEGVISLARAFMYAGCPNVVMTLWKADDVASFEISVNFYKHLKEGLPKDIALQQAKIDYLESDRYAMYKTPNYWANFILIGNPHPVFHSVSVAPYYVLLVLTGVMGMLIWVRKRVKSTRK</sequence>
<feature type="repeat" description="TPR" evidence="1">
    <location>
        <begin position="149"/>
        <end position="182"/>
    </location>
</feature>
<dbReference type="InterPro" id="IPR019734">
    <property type="entry name" value="TPR_rpt"/>
</dbReference>
<keyword evidence="2" id="KW-1133">Transmembrane helix</keyword>
<dbReference type="InterPro" id="IPR024983">
    <property type="entry name" value="CHAT_dom"/>
</dbReference>
<dbReference type="RefSeq" id="WP_346820089.1">
    <property type="nucleotide sequence ID" value="NZ_JBDKWZ010000002.1"/>
</dbReference>
<dbReference type="Gene3D" id="1.25.40.10">
    <property type="entry name" value="Tetratricopeptide repeat domain"/>
    <property type="match status" value="3"/>
</dbReference>
<feature type="signal peptide" evidence="3">
    <location>
        <begin position="1"/>
        <end position="18"/>
    </location>
</feature>
<dbReference type="PROSITE" id="PS50005">
    <property type="entry name" value="TPR"/>
    <property type="match status" value="2"/>
</dbReference>
<evidence type="ECO:0000256" key="2">
    <source>
        <dbReference type="SAM" id="Phobius"/>
    </source>
</evidence>
<keyword evidence="3" id="KW-0732">Signal</keyword>
<dbReference type="Pfam" id="PF13181">
    <property type="entry name" value="TPR_8"/>
    <property type="match status" value="1"/>
</dbReference>
<feature type="repeat" description="TPR" evidence="1">
    <location>
        <begin position="269"/>
        <end position="302"/>
    </location>
</feature>
<evidence type="ECO:0000313" key="6">
    <source>
        <dbReference type="Proteomes" id="UP001403385"/>
    </source>
</evidence>
<evidence type="ECO:0000256" key="3">
    <source>
        <dbReference type="SAM" id="SignalP"/>
    </source>
</evidence>
<proteinExistence type="predicted"/>
<comment type="caution">
    <text evidence="5">The sequence shown here is derived from an EMBL/GenBank/DDBJ whole genome shotgun (WGS) entry which is preliminary data.</text>
</comment>
<keyword evidence="2" id="KW-0812">Transmembrane</keyword>
<dbReference type="SUPFAM" id="SSF48452">
    <property type="entry name" value="TPR-like"/>
    <property type="match status" value="2"/>
</dbReference>
<feature type="transmembrane region" description="Helical" evidence="2">
    <location>
        <begin position="896"/>
        <end position="914"/>
    </location>
</feature>
<keyword evidence="1" id="KW-0802">TPR repeat</keyword>
<dbReference type="PANTHER" id="PTHR10098">
    <property type="entry name" value="RAPSYN-RELATED"/>
    <property type="match status" value="1"/>
</dbReference>
<name>A0AAW9S4G8_9BACT</name>
<dbReference type="AlphaFoldDB" id="A0AAW9S4G8"/>
<evidence type="ECO:0000256" key="1">
    <source>
        <dbReference type="PROSITE-ProRule" id="PRU00339"/>
    </source>
</evidence>
<dbReference type="Pfam" id="PF12770">
    <property type="entry name" value="CHAT"/>
    <property type="match status" value="1"/>
</dbReference>
<dbReference type="EMBL" id="JBDKWZ010000002">
    <property type="protein sequence ID" value="MEN7547305.1"/>
    <property type="molecule type" value="Genomic_DNA"/>
</dbReference>
<protein>
    <submittedName>
        <fullName evidence="5">CHAT domain-containing tetratricopeptide repeat protein</fullName>
    </submittedName>
</protein>
<feature type="chain" id="PRO_5043802069" evidence="3">
    <location>
        <begin position="19"/>
        <end position="923"/>
    </location>
</feature>